<accession>A0A1L9SPX5</accession>
<protein>
    <submittedName>
        <fullName evidence="1">Uncharacterized protein</fullName>
    </submittedName>
</protein>
<gene>
    <name evidence="1" type="ORF">ASPZODRAFT_1401906</name>
</gene>
<evidence type="ECO:0000313" key="1">
    <source>
        <dbReference type="EMBL" id="OJJ49124.1"/>
    </source>
</evidence>
<name>A0A1L9SPX5_9EURO</name>
<dbReference type="RefSeq" id="XP_022583634.1">
    <property type="nucleotide sequence ID" value="XM_022724636.1"/>
</dbReference>
<sequence>MSPVGNLVRGYLCLDSGGLWWVSELGGGREWAFWPGVNEWHDIIKDWSVLYRTRSRMDAMVIHGELIWPRFTSRKSLVVCTWLQVVLLIGCRDSAVFALLVSSVAAQGVGLLLTTQISHIVLGSCGPADFL</sequence>
<dbReference type="AlphaFoldDB" id="A0A1L9SPX5"/>
<reference evidence="2" key="1">
    <citation type="journal article" date="2017" name="Genome Biol.">
        <title>Comparative genomics reveals high biological diversity and specific adaptations in the industrially and medically important fungal genus Aspergillus.</title>
        <authorList>
            <person name="de Vries R.P."/>
            <person name="Riley R."/>
            <person name="Wiebenga A."/>
            <person name="Aguilar-Osorio G."/>
            <person name="Amillis S."/>
            <person name="Uchima C.A."/>
            <person name="Anderluh G."/>
            <person name="Asadollahi M."/>
            <person name="Askin M."/>
            <person name="Barry K."/>
            <person name="Battaglia E."/>
            <person name="Bayram O."/>
            <person name="Benocci T."/>
            <person name="Braus-Stromeyer S.A."/>
            <person name="Caldana C."/>
            <person name="Canovas D."/>
            <person name="Cerqueira G.C."/>
            <person name="Chen F."/>
            <person name="Chen W."/>
            <person name="Choi C."/>
            <person name="Clum A."/>
            <person name="Dos Santos R.A."/>
            <person name="Damasio A.R."/>
            <person name="Diallinas G."/>
            <person name="Emri T."/>
            <person name="Fekete E."/>
            <person name="Flipphi M."/>
            <person name="Freyberg S."/>
            <person name="Gallo A."/>
            <person name="Gournas C."/>
            <person name="Habgood R."/>
            <person name="Hainaut M."/>
            <person name="Harispe M.L."/>
            <person name="Henrissat B."/>
            <person name="Hilden K.S."/>
            <person name="Hope R."/>
            <person name="Hossain A."/>
            <person name="Karabika E."/>
            <person name="Karaffa L."/>
            <person name="Karanyi Z."/>
            <person name="Krasevec N."/>
            <person name="Kuo A."/>
            <person name="Kusch H."/>
            <person name="LaButti K."/>
            <person name="Lagendijk E.L."/>
            <person name="Lapidus A."/>
            <person name="Levasseur A."/>
            <person name="Lindquist E."/>
            <person name="Lipzen A."/>
            <person name="Logrieco A.F."/>
            <person name="MacCabe A."/>
            <person name="Maekelae M.R."/>
            <person name="Malavazi I."/>
            <person name="Melin P."/>
            <person name="Meyer V."/>
            <person name="Mielnichuk N."/>
            <person name="Miskei M."/>
            <person name="Molnar A.P."/>
            <person name="Mule G."/>
            <person name="Ngan C.Y."/>
            <person name="Orejas M."/>
            <person name="Orosz E."/>
            <person name="Ouedraogo J.P."/>
            <person name="Overkamp K.M."/>
            <person name="Park H.-S."/>
            <person name="Perrone G."/>
            <person name="Piumi F."/>
            <person name="Punt P.J."/>
            <person name="Ram A.F."/>
            <person name="Ramon A."/>
            <person name="Rauscher S."/>
            <person name="Record E."/>
            <person name="Riano-Pachon D.M."/>
            <person name="Robert V."/>
            <person name="Roehrig J."/>
            <person name="Ruller R."/>
            <person name="Salamov A."/>
            <person name="Salih N.S."/>
            <person name="Samson R.A."/>
            <person name="Sandor E."/>
            <person name="Sanguinetti M."/>
            <person name="Schuetze T."/>
            <person name="Sepcic K."/>
            <person name="Shelest E."/>
            <person name="Sherlock G."/>
            <person name="Sophianopoulou V."/>
            <person name="Squina F.M."/>
            <person name="Sun H."/>
            <person name="Susca A."/>
            <person name="Todd R.B."/>
            <person name="Tsang A."/>
            <person name="Unkles S.E."/>
            <person name="van de Wiele N."/>
            <person name="van Rossen-Uffink D."/>
            <person name="Oliveira J.V."/>
            <person name="Vesth T.C."/>
            <person name="Visser J."/>
            <person name="Yu J.-H."/>
            <person name="Zhou M."/>
            <person name="Andersen M.R."/>
            <person name="Archer D.B."/>
            <person name="Baker S.E."/>
            <person name="Benoit I."/>
            <person name="Brakhage A.A."/>
            <person name="Braus G.H."/>
            <person name="Fischer R."/>
            <person name="Frisvad J.C."/>
            <person name="Goldman G.H."/>
            <person name="Houbraken J."/>
            <person name="Oakley B."/>
            <person name="Pocsi I."/>
            <person name="Scazzocchio C."/>
            <person name="Seiboth B."/>
            <person name="vanKuyk P.A."/>
            <person name="Wortman J."/>
            <person name="Dyer P.S."/>
            <person name="Grigoriev I.V."/>
        </authorList>
    </citation>
    <scope>NUCLEOTIDE SEQUENCE [LARGE SCALE GENOMIC DNA]</scope>
    <source>
        <strain evidence="2">CBS 506.65</strain>
    </source>
</reference>
<organism evidence="1 2">
    <name type="scientific">Penicilliopsis zonata CBS 506.65</name>
    <dbReference type="NCBI Taxonomy" id="1073090"/>
    <lineage>
        <taxon>Eukaryota</taxon>
        <taxon>Fungi</taxon>
        <taxon>Dikarya</taxon>
        <taxon>Ascomycota</taxon>
        <taxon>Pezizomycotina</taxon>
        <taxon>Eurotiomycetes</taxon>
        <taxon>Eurotiomycetidae</taxon>
        <taxon>Eurotiales</taxon>
        <taxon>Aspergillaceae</taxon>
        <taxon>Penicilliopsis</taxon>
    </lineage>
</organism>
<dbReference type="VEuPathDB" id="FungiDB:ASPZODRAFT_1401906"/>
<evidence type="ECO:0000313" key="2">
    <source>
        <dbReference type="Proteomes" id="UP000184188"/>
    </source>
</evidence>
<proteinExistence type="predicted"/>
<dbReference type="EMBL" id="KV878338">
    <property type="protein sequence ID" value="OJJ49124.1"/>
    <property type="molecule type" value="Genomic_DNA"/>
</dbReference>
<keyword evidence="2" id="KW-1185">Reference proteome</keyword>
<dbReference type="Proteomes" id="UP000184188">
    <property type="component" value="Unassembled WGS sequence"/>
</dbReference>
<dbReference type="GeneID" id="34611101"/>